<protein>
    <submittedName>
        <fullName evidence="1">Uncharacterized protein</fullName>
    </submittedName>
</protein>
<dbReference type="EMBL" id="AP035786">
    <property type="protein sequence ID" value="BFO74543.1"/>
    <property type="molecule type" value="Genomic_DNA"/>
</dbReference>
<evidence type="ECO:0000313" key="1">
    <source>
        <dbReference type="EMBL" id="BFO74543.1"/>
    </source>
</evidence>
<gene>
    <name evidence="1" type="ORF">GTC17254_21400</name>
</gene>
<organism evidence="1">
    <name type="scientific">Prevotella sp. GTC17254</name>
    <dbReference type="NCBI Taxonomy" id="3236794"/>
    <lineage>
        <taxon>Bacteria</taxon>
        <taxon>Pseudomonadati</taxon>
        <taxon>Bacteroidota</taxon>
        <taxon>Bacteroidia</taxon>
        <taxon>Bacteroidales</taxon>
        <taxon>Prevotellaceae</taxon>
        <taxon>Prevotella</taxon>
    </lineage>
</organism>
<name>A0AB33J2K7_9BACT</name>
<accession>A0AB33J2K7</accession>
<sequence>MRERERERERERVTNYLELPNNPTTRLQENLGFPALHIHLYYIRKDAADSRCSLIRSLNDSYNRVQR</sequence>
<proteinExistence type="predicted"/>
<dbReference type="AlphaFoldDB" id="A0AB33J2K7"/>
<reference evidence="1" key="1">
    <citation type="submission" date="2024-07" db="EMBL/GenBank/DDBJ databases">
        <title>Complete genome sequence of Prevotella sp. YM-2024 GTC17254.</title>
        <authorList>
            <person name="Hayashi M."/>
            <person name="Muto Y."/>
            <person name="Tanaka K."/>
            <person name="Niwa H."/>
        </authorList>
    </citation>
    <scope>NUCLEOTIDE SEQUENCE</scope>
    <source>
        <strain evidence="1">GTC17254</strain>
    </source>
</reference>